<reference evidence="7 8" key="1">
    <citation type="submission" date="2019-10" db="EMBL/GenBank/DDBJ databases">
        <title>Alcanivorax sp.PA15-N-34 draft genome sequence.</title>
        <authorList>
            <person name="Liao X."/>
            <person name="Shao Z."/>
        </authorList>
    </citation>
    <scope>NUCLEOTIDE SEQUENCE [LARGE SCALE GENOMIC DNA]</scope>
    <source>
        <strain evidence="7 8">PA15-N-34</strain>
    </source>
</reference>
<dbReference type="InterPro" id="IPR011990">
    <property type="entry name" value="TPR-like_helical_dom_sf"/>
</dbReference>
<keyword evidence="1" id="KW-0732">Signal</keyword>
<dbReference type="Pfam" id="PF13435">
    <property type="entry name" value="Cytochrome_C554"/>
    <property type="match status" value="2"/>
</dbReference>
<dbReference type="Gene3D" id="1.10.1130.10">
    <property type="entry name" value="Flavocytochrome C3, Chain A"/>
    <property type="match status" value="2"/>
</dbReference>
<dbReference type="InterPro" id="IPR023155">
    <property type="entry name" value="Cyt_c-552/4"/>
</dbReference>
<gene>
    <name evidence="7" type="ORF">GFN93_02005</name>
</gene>
<dbReference type="RefSeq" id="WP_153498755.1">
    <property type="nucleotide sequence ID" value="NZ_WIRE01000001.1"/>
</dbReference>
<organism evidence="7 8">
    <name type="scientific">Alcanivorax sediminis</name>
    <dbReference type="NCBI Taxonomy" id="2663008"/>
    <lineage>
        <taxon>Bacteria</taxon>
        <taxon>Pseudomonadati</taxon>
        <taxon>Pseudomonadota</taxon>
        <taxon>Gammaproteobacteria</taxon>
        <taxon>Oceanospirillales</taxon>
        <taxon>Alcanivoracaceae</taxon>
        <taxon>Alcanivorax</taxon>
    </lineage>
</organism>
<dbReference type="EMBL" id="WIRE01000001">
    <property type="protein sequence ID" value="MQX52003.1"/>
    <property type="molecule type" value="Genomic_DNA"/>
</dbReference>
<dbReference type="Pfam" id="PF09699">
    <property type="entry name" value="Paired_CXXCH_1"/>
    <property type="match status" value="1"/>
</dbReference>
<evidence type="ECO:0000256" key="2">
    <source>
        <dbReference type="PROSITE-ProRule" id="PRU00339"/>
    </source>
</evidence>
<dbReference type="InterPro" id="IPR036280">
    <property type="entry name" value="Multihaem_cyt_sf"/>
</dbReference>
<dbReference type="InterPro" id="IPR019734">
    <property type="entry name" value="TPR_rpt"/>
</dbReference>
<dbReference type="SUPFAM" id="SSF48452">
    <property type="entry name" value="TPR-like"/>
    <property type="match status" value="1"/>
</dbReference>
<feature type="repeat" description="TPR" evidence="2">
    <location>
        <begin position="697"/>
        <end position="730"/>
    </location>
</feature>
<keyword evidence="8" id="KW-1185">Reference proteome</keyword>
<dbReference type="PROSITE" id="PS50005">
    <property type="entry name" value="TPR"/>
    <property type="match status" value="2"/>
</dbReference>
<evidence type="ECO:0000256" key="3">
    <source>
        <dbReference type="SAM" id="MobiDB-lite"/>
    </source>
</evidence>
<proteinExistence type="predicted"/>
<keyword evidence="4" id="KW-0812">Transmembrane</keyword>
<feature type="transmembrane region" description="Helical" evidence="4">
    <location>
        <begin position="34"/>
        <end position="52"/>
    </location>
</feature>
<dbReference type="InterPro" id="IPR010177">
    <property type="entry name" value="Paired_CXXCH_1"/>
</dbReference>
<feature type="region of interest" description="Disordered" evidence="3">
    <location>
        <begin position="1"/>
        <end position="27"/>
    </location>
</feature>
<feature type="region of interest" description="Disordered" evidence="3">
    <location>
        <begin position="58"/>
        <end position="86"/>
    </location>
</feature>
<evidence type="ECO:0000313" key="7">
    <source>
        <dbReference type="EMBL" id="MQX52003.1"/>
    </source>
</evidence>
<dbReference type="Pfam" id="PF14559">
    <property type="entry name" value="TPR_19"/>
    <property type="match status" value="1"/>
</dbReference>
<dbReference type="PANTHER" id="PTHR35038">
    <property type="entry name" value="DISSIMILATORY SULFITE REDUCTASE SIRA"/>
    <property type="match status" value="1"/>
</dbReference>
<dbReference type="SMART" id="SM00028">
    <property type="entry name" value="TPR"/>
    <property type="match status" value="3"/>
</dbReference>
<comment type="caution">
    <text evidence="7">The sequence shown here is derived from an EMBL/GenBank/DDBJ whole genome shotgun (WGS) entry which is preliminary data.</text>
</comment>
<dbReference type="InterPro" id="IPR011989">
    <property type="entry name" value="ARM-like"/>
</dbReference>
<evidence type="ECO:0000256" key="4">
    <source>
        <dbReference type="SAM" id="Phobius"/>
    </source>
</evidence>
<dbReference type="InterPro" id="IPR051829">
    <property type="entry name" value="Multiheme_Cytochr_ET"/>
</dbReference>
<feature type="repeat" description="TPR" evidence="2">
    <location>
        <begin position="629"/>
        <end position="662"/>
    </location>
</feature>
<name>A0A6N7LPQ1_9GAMM</name>
<protein>
    <submittedName>
        <fullName evidence="7">Tetratricopeptide repeat protein</fullName>
    </submittedName>
</protein>
<dbReference type="Pfam" id="PF13432">
    <property type="entry name" value="TPR_16"/>
    <property type="match status" value="1"/>
</dbReference>
<feature type="domain" description="Doubled CXXCH motif" evidence="5">
    <location>
        <begin position="382"/>
        <end position="408"/>
    </location>
</feature>
<dbReference type="Gene3D" id="1.25.10.10">
    <property type="entry name" value="Leucine-rich Repeat Variant"/>
    <property type="match status" value="1"/>
</dbReference>
<evidence type="ECO:0000259" key="5">
    <source>
        <dbReference type="Pfam" id="PF09699"/>
    </source>
</evidence>
<keyword evidence="2" id="KW-0802">TPR repeat</keyword>
<sequence length="772" mass="85858">MSKRKAQRHKKQTNSSPNAEPTDNGMKVSPLQKGLLLVALLALAGVIMVSVLPRDFFASDSSTTSNKPATTPSDKPLPPQASFTGAAHCGQCHQNEVEDWQGSHHDLAMQPVNSETVLGDFSDTTFTADGVRSQFFRDGNDFKVRTDGPDGSLQTYTLRYTFGADPLQQYLVEFPGGRLQVLGIAWDSRAAEEGGQRWFQLYPDQGVNHEHRLHWTQRSQNWNFMCAECHSTHLEKNYNPVDDSYATTWSDIDVTCEACHGPASNHLLWSDPQQRAQYDFGDTLGLTHLFQERDGVKWQRSANNKPVRSHPLTTETEIQACAACHSRRSQPFEDDRTGQPLMDSFLPATLDEGLYHADGQVDDEVFVYGSFVQSLMYDKGVTCSDCHNPHSLELKADGNNLCLQCHEPVYGTPEHHFHEQNGQGSQCVDCHMPAKTFMQVDARRDHSFQIPRPDLSEALATPNACNQCHTEQDASWAKDKLQQWYGHLPQGHQQFAGILHAARQGEASVRDLTGLLGNPGQPDIARATAARLLAPQLTGEAVQALARALNNDNPQIRQAAITSLQPLPLNQRWPLLSPLLSDSHRVVRITAAEALADVPVNEVPAALQRPLMNAFNEFEQAQTHNADTPGAQVKLGNFLLAQGYPDRAEQAYQQALKLDPHWTAAYVNMADLYRSHGNDEAGEQLLQQGLKLQPVQPDLLFALGLLKVRQQQYQAALPYLHDAAKGQPQNSRYQYVYAVALDSVGQRDKAVAWLKQARTSPEIEQLLAQWEG</sequence>
<feature type="domain" description="Cytochrome c-552/4" evidence="6">
    <location>
        <begin position="220"/>
        <end position="261"/>
    </location>
</feature>
<dbReference type="Proteomes" id="UP000469421">
    <property type="component" value="Unassembled WGS sequence"/>
</dbReference>
<evidence type="ECO:0000313" key="8">
    <source>
        <dbReference type="Proteomes" id="UP000469421"/>
    </source>
</evidence>
<dbReference type="Gene3D" id="1.25.40.10">
    <property type="entry name" value="Tetratricopeptide repeat domain"/>
    <property type="match status" value="2"/>
</dbReference>
<evidence type="ECO:0000256" key="1">
    <source>
        <dbReference type="ARBA" id="ARBA00022729"/>
    </source>
</evidence>
<dbReference type="Pfam" id="PF13646">
    <property type="entry name" value="HEAT_2"/>
    <property type="match status" value="1"/>
</dbReference>
<keyword evidence="4" id="KW-1133">Transmembrane helix</keyword>
<accession>A0A6N7LPQ1</accession>
<evidence type="ECO:0000259" key="6">
    <source>
        <dbReference type="Pfam" id="PF13435"/>
    </source>
</evidence>
<feature type="domain" description="Cytochrome c-552/4" evidence="6">
    <location>
        <begin position="89"/>
        <end position="115"/>
    </location>
</feature>
<feature type="compositionally biased region" description="Basic residues" evidence="3">
    <location>
        <begin position="1"/>
        <end position="12"/>
    </location>
</feature>
<feature type="compositionally biased region" description="Polar residues" evidence="3">
    <location>
        <begin position="59"/>
        <end position="73"/>
    </location>
</feature>
<dbReference type="PANTHER" id="PTHR35038:SF8">
    <property type="entry name" value="C-TYPE POLYHEME CYTOCHROME OMCC"/>
    <property type="match status" value="1"/>
</dbReference>
<keyword evidence="4" id="KW-0472">Membrane</keyword>
<dbReference type="SUPFAM" id="SSF48695">
    <property type="entry name" value="Multiheme cytochromes"/>
    <property type="match status" value="1"/>
</dbReference>
<dbReference type="AlphaFoldDB" id="A0A6N7LPQ1"/>